<protein>
    <submittedName>
        <fullName evidence="2">DUF2165 family protein</fullName>
    </submittedName>
</protein>
<organism evidence="2 3">
    <name type="scientific">Pseudomonas alkylphenolica</name>
    <dbReference type="NCBI Taxonomy" id="237609"/>
    <lineage>
        <taxon>Bacteria</taxon>
        <taxon>Pseudomonadati</taxon>
        <taxon>Pseudomonadota</taxon>
        <taxon>Gammaproteobacteria</taxon>
        <taxon>Pseudomonadales</taxon>
        <taxon>Pseudomonadaceae</taxon>
        <taxon>Pseudomonas</taxon>
    </lineage>
</organism>
<evidence type="ECO:0000313" key="2">
    <source>
        <dbReference type="EMBL" id="QGW78039.1"/>
    </source>
</evidence>
<dbReference type="Pfam" id="PF09933">
    <property type="entry name" value="DUF2165"/>
    <property type="match status" value="1"/>
</dbReference>
<keyword evidence="1" id="KW-1133">Transmembrane helix</keyword>
<feature type="transmembrane region" description="Helical" evidence="1">
    <location>
        <begin position="107"/>
        <end position="133"/>
    </location>
</feature>
<proteinExistence type="predicted"/>
<dbReference type="InterPro" id="IPR018681">
    <property type="entry name" value="DUF2165_transmembrane"/>
</dbReference>
<keyword evidence="1" id="KW-0472">Membrane</keyword>
<feature type="transmembrane region" description="Helical" evidence="1">
    <location>
        <begin position="140"/>
        <end position="160"/>
    </location>
</feature>
<dbReference type="EMBL" id="CP046621">
    <property type="protein sequence ID" value="QGW78039.1"/>
    <property type="molecule type" value="Genomic_DNA"/>
</dbReference>
<evidence type="ECO:0000313" key="3">
    <source>
        <dbReference type="Proteomes" id="UP000426235"/>
    </source>
</evidence>
<feature type="transmembrane region" description="Helical" evidence="1">
    <location>
        <begin position="72"/>
        <end position="95"/>
    </location>
</feature>
<feature type="transmembrane region" description="Helical" evidence="1">
    <location>
        <begin position="6"/>
        <end position="27"/>
    </location>
</feature>
<keyword evidence="3" id="KW-1185">Reference proteome</keyword>
<evidence type="ECO:0000256" key="1">
    <source>
        <dbReference type="SAM" id="Phobius"/>
    </source>
</evidence>
<dbReference type="Proteomes" id="UP000426235">
    <property type="component" value="Chromosome"/>
</dbReference>
<sequence>MDLHTSLWLFQATLASGLSLWLCIAVLNNLQAFRASVGAVGATMAMAPLRQAPAIDIPLLGRALHSPAWHRIALLLVVLLQVIAAGAALTGSYLLLAEADLVQARPWLNLALSAFLGFTFSMLLGGLWFGYWIRQEGLQLTHLVLVLWALLAFVVFNLPWA</sequence>
<reference evidence="2" key="1">
    <citation type="submission" date="2019-12" db="EMBL/GenBank/DDBJ databases">
        <title>Hybrid Genome Assemblies of two High G+C Isolates from Undergraduate Microbiology Courses.</title>
        <authorList>
            <person name="Ne Ville C.J."/>
            <person name="Enright D."/>
            <person name="Hernandez I."/>
            <person name="Dodsworth J."/>
            <person name="Orwin P.M."/>
        </authorList>
    </citation>
    <scope>NUCLEOTIDE SEQUENCE [LARGE SCALE GENOMIC DNA]</scope>
    <source>
        <strain evidence="2">Neo</strain>
    </source>
</reference>
<keyword evidence="1" id="KW-0812">Transmembrane</keyword>
<dbReference type="RefSeq" id="WP_157192979.1">
    <property type="nucleotide sequence ID" value="NZ_CP046621.1"/>
</dbReference>
<dbReference type="AlphaFoldDB" id="A0A6I6GYF4"/>
<name>A0A6I6GYF4_9PSED</name>
<gene>
    <name evidence="2" type="ORF">GPJ81_15520</name>
</gene>
<accession>A0A6I6GYF4</accession>